<sequence>MKIEDFKSLRDIHQYFAVNNRCKLKKSATQPVYENNPPKSGIVFIGEAPGLNEDKQGKPFVGAAGKLLDELLTNIGYTREDVYVTNVVKYRPPDNREPLPEEKNACRVWLNAELVFLKPKVIIPLGRHALERFLPEQQISLVHGQAFTHSSGIPIFAMYHPAVALYNPTLKDTLMKDFLKLKKFLDGEMKAIDAEKIESNDNESIQKQTLIDEILKL</sequence>
<comment type="caution">
    <text evidence="13">The sequence shown here is derived from an EMBL/GenBank/DDBJ whole genome shotgun (WGS) entry which is preliminary data.</text>
</comment>
<evidence type="ECO:0000256" key="1">
    <source>
        <dbReference type="ARBA" id="ARBA00001400"/>
    </source>
</evidence>
<dbReference type="CDD" id="cd10030">
    <property type="entry name" value="UDG-F4_TTUDGA_SPO1dp_like"/>
    <property type="match status" value="1"/>
</dbReference>
<dbReference type="InterPro" id="IPR005122">
    <property type="entry name" value="Uracil-DNA_glycosylase-like"/>
</dbReference>
<accession>A0A847EUZ2</accession>
<keyword evidence="7" id="KW-0227">DNA damage</keyword>
<evidence type="ECO:0000256" key="6">
    <source>
        <dbReference type="ARBA" id="ARBA00022723"/>
    </source>
</evidence>
<dbReference type="InterPro" id="IPR036895">
    <property type="entry name" value="Uracil-DNA_glycosylase-like_sf"/>
</dbReference>
<evidence type="ECO:0000256" key="5">
    <source>
        <dbReference type="ARBA" id="ARBA00022485"/>
    </source>
</evidence>
<dbReference type="Proteomes" id="UP000554004">
    <property type="component" value="Unassembled WGS sequence"/>
</dbReference>
<evidence type="ECO:0000256" key="9">
    <source>
        <dbReference type="ARBA" id="ARBA00023004"/>
    </source>
</evidence>
<dbReference type="NCBIfam" id="TIGR00758">
    <property type="entry name" value="UDG_fam4"/>
    <property type="match status" value="1"/>
</dbReference>
<dbReference type="SMART" id="SM00986">
    <property type="entry name" value="UDG"/>
    <property type="match status" value="1"/>
</dbReference>
<dbReference type="SMART" id="SM00987">
    <property type="entry name" value="UreE_C"/>
    <property type="match status" value="1"/>
</dbReference>
<comment type="similarity">
    <text evidence="2">Belongs to the uracil-DNA glycosylase (UDG) superfamily. Type 4 (UDGa) family.</text>
</comment>
<protein>
    <recommendedName>
        <fullName evidence="4">Type-4 uracil-DNA glycosylase</fullName>
        <ecNumber evidence="3">3.2.2.27</ecNumber>
    </recommendedName>
</protein>
<keyword evidence="8" id="KW-0378">Hydrolase</keyword>
<dbReference type="Pfam" id="PF03167">
    <property type="entry name" value="UDG"/>
    <property type="match status" value="1"/>
</dbReference>
<keyword evidence="9" id="KW-0408">Iron</keyword>
<keyword evidence="10" id="KW-0411">Iron-sulfur</keyword>
<comment type="catalytic activity">
    <reaction evidence="1">
        <text>Hydrolyzes single-stranded DNA or mismatched double-stranded DNA and polynucleotides, releasing free uracil.</text>
        <dbReference type="EC" id="3.2.2.27"/>
    </reaction>
</comment>
<evidence type="ECO:0000256" key="3">
    <source>
        <dbReference type="ARBA" id="ARBA00012030"/>
    </source>
</evidence>
<dbReference type="InterPro" id="IPR051536">
    <property type="entry name" value="UDG_Type-4/5"/>
</dbReference>
<dbReference type="SUPFAM" id="SSF52141">
    <property type="entry name" value="Uracil-DNA glycosylase-like"/>
    <property type="match status" value="1"/>
</dbReference>
<evidence type="ECO:0000259" key="12">
    <source>
        <dbReference type="SMART" id="SM00986"/>
    </source>
</evidence>
<reference evidence="13 14" key="1">
    <citation type="journal article" date="2020" name="Biotechnol. Biofuels">
        <title>New insights from the biogas microbiome by comprehensive genome-resolved metagenomics of nearly 1600 species originating from multiple anaerobic digesters.</title>
        <authorList>
            <person name="Campanaro S."/>
            <person name="Treu L."/>
            <person name="Rodriguez-R L.M."/>
            <person name="Kovalovszki A."/>
            <person name="Ziels R.M."/>
            <person name="Maus I."/>
            <person name="Zhu X."/>
            <person name="Kougias P.G."/>
            <person name="Basile A."/>
            <person name="Luo G."/>
            <person name="Schluter A."/>
            <person name="Konstantinidis K.T."/>
            <person name="Angelidaki I."/>
        </authorList>
    </citation>
    <scope>NUCLEOTIDE SEQUENCE [LARGE SCALE GENOMIC DNA]</scope>
    <source>
        <strain evidence="13">AS06rmzACSIP_421</strain>
    </source>
</reference>
<name>A0A847EUZ2_9BACT</name>
<organism evidence="13 14">
    <name type="scientific">Candidatus Dojkabacteria bacterium</name>
    <dbReference type="NCBI Taxonomy" id="2099670"/>
    <lineage>
        <taxon>Bacteria</taxon>
        <taxon>Candidatus Dojkabacteria</taxon>
    </lineage>
</organism>
<dbReference type="EMBL" id="JAAZAL010000128">
    <property type="protein sequence ID" value="NLE31338.1"/>
    <property type="molecule type" value="Genomic_DNA"/>
</dbReference>
<keyword evidence="5" id="KW-0004">4Fe-4S</keyword>
<evidence type="ECO:0000313" key="13">
    <source>
        <dbReference type="EMBL" id="NLE31338.1"/>
    </source>
</evidence>
<dbReference type="GO" id="GO:0006281">
    <property type="term" value="P:DNA repair"/>
    <property type="evidence" value="ECO:0007669"/>
    <property type="project" value="UniProtKB-KW"/>
</dbReference>
<dbReference type="GO" id="GO:0051539">
    <property type="term" value="F:4 iron, 4 sulfur cluster binding"/>
    <property type="evidence" value="ECO:0007669"/>
    <property type="project" value="UniProtKB-KW"/>
</dbReference>
<evidence type="ECO:0000256" key="8">
    <source>
        <dbReference type="ARBA" id="ARBA00022801"/>
    </source>
</evidence>
<keyword evidence="11" id="KW-0234">DNA repair</keyword>
<dbReference type="Gene3D" id="3.40.470.10">
    <property type="entry name" value="Uracil-DNA glycosylase-like domain"/>
    <property type="match status" value="1"/>
</dbReference>
<dbReference type="EC" id="3.2.2.27" evidence="3"/>
<dbReference type="PANTHER" id="PTHR33693:SF1">
    <property type="entry name" value="TYPE-4 URACIL-DNA GLYCOSYLASE"/>
    <property type="match status" value="1"/>
</dbReference>
<evidence type="ECO:0000256" key="7">
    <source>
        <dbReference type="ARBA" id="ARBA00022763"/>
    </source>
</evidence>
<dbReference type="InterPro" id="IPR005273">
    <property type="entry name" value="Ura-DNA_glyco_family4"/>
</dbReference>
<evidence type="ECO:0000256" key="4">
    <source>
        <dbReference type="ARBA" id="ARBA00019403"/>
    </source>
</evidence>
<dbReference type="GO" id="GO:0004844">
    <property type="term" value="F:uracil DNA N-glycosylase activity"/>
    <property type="evidence" value="ECO:0007669"/>
    <property type="project" value="UniProtKB-EC"/>
</dbReference>
<evidence type="ECO:0000256" key="11">
    <source>
        <dbReference type="ARBA" id="ARBA00023204"/>
    </source>
</evidence>
<evidence type="ECO:0000313" key="14">
    <source>
        <dbReference type="Proteomes" id="UP000554004"/>
    </source>
</evidence>
<dbReference type="PANTHER" id="PTHR33693">
    <property type="entry name" value="TYPE-5 URACIL-DNA GLYCOSYLASE"/>
    <property type="match status" value="1"/>
</dbReference>
<dbReference type="AlphaFoldDB" id="A0A847EUZ2"/>
<evidence type="ECO:0000256" key="10">
    <source>
        <dbReference type="ARBA" id="ARBA00023014"/>
    </source>
</evidence>
<evidence type="ECO:0000256" key="2">
    <source>
        <dbReference type="ARBA" id="ARBA00006521"/>
    </source>
</evidence>
<dbReference type="GO" id="GO:0046872">
    <property type="term" value="F:metal ion binding"/>
    <property type="evidence" value="ECO:0007669"/>
    <property type="project" value="UniProtKB-KW"/>
</dbReference>
<keyword evidence="6" id="KW-0479">Metal-binding</keyword>
<proteinExistence type="inferred from homology"/>
<feature type="domain" description="Uracil-DNA glycosylase-like" evidence="12">
    <location>
        <begin position="32"/>
        <end position="179"/>
    </location>
</feature>
<gene>
    <name evidence="13" type="ORF">GX618_03660</name>
</gene>